<keyword evidence="5 10" id="KW-0547">Nucleotide-binding</keyword>
<evidence type="ECO:0000256" key="9">
    <source>
        <dbReference type="ARBA" id="ARBA00047493"/>
    </source>
</evidence>
<gene>
    <name evidence="13" type="primary">fpgS</name>
    <name evidence="13" type="ORF">BACCIP111899_00737</name>
</gene>
<dbReference type="SUPFAM" id="SSF53623">
    <property type="entry name" value="MurD-like peptide ligases, catalytic domain"/>
    <property type="match status" value="1"/>
</dbReference>
<dbReference type="Gene3D" id="3.90.190.20">
    <property type="entry name" value="Mur ligase, C-terminal domain"/>
    <property type="match status" value="1"/>
</dbReference>
<evidence type="ECO:0000256" key="4">
    <source>
        <dbReference type="ARBA" id="ARBA00022723"/>
    </source>
</evidence>
<protein>
    <recommendedName>
        <fullName evidence="2">tetrahydrofolate synthase</fullName>
        <ecNumber evidence="2">6.3.2.17</ecNumber>
    </recommendedName>
    <alternativeName>
        <fullName evidence="8">Tetrahydrofolylpolyglutamate synthase</fullName>
    </alternativeName>
</protein>
<evidence type="ECO:0000256" key="1">
    <source>
        <dbReference type="ARBA" id="ARBA00008276"/>
    </source>
</evidence>
<dbReference type="Gene3D" id="3.40.1190.10">
    <property type="entry name" value="Mur-like, catalytic domain"/>
    <property type="match status" value="1"/>
</dbReference>
<proteinExistence type="inferred from homology"/>
<evidence type="ECO:0000259" key="11">
    <source>
        <dbReference type="Pfam" id="PF02875"/>
    </source>
</evidence>
<keyword evidence="7" id="KW-0460">Magnesium</keyword>
<dbReference type="SUPFAM" id="SSF53244">
    <property type="entry name" value="MurD-like peptide ligases, peptide-binding domain"/>
    <property type="match status" value="1"/>
</dbReference>
<feature type="domain" description="Mur ligase central" evidence="12">
    <location>
        <begin position="47"/>
        <end position="273"/>
    </location>
</feature>
<dbReference type="InterPro" id="IPR004101">
    <property type="entry name" value="Mur_ligase_C"/>
</dbReference>
<evidence type="ECO:0000256" key="8">
    <source>
        <dbReference type="ARBA" id="ARBA00030592"/>
    </source>
</evidence>
<dbReference type="Proteomes" id="UP000789423">
    <property type="component" value="Unassembled WGS sequence"/>
</dbReference>
<sequence>MIHTYEEAIDWIHSRLKFGIKPGLERMQWMLGELGNPERHIKCVHLAGTNGKGSTLTYMRYMLQAAEYKVGTFTSPYIETFNERISTNGMPITDQEIADLVNIVKPIVENLDKTDLGETTEFEIITVMALYYFGKINPCDIVLFETGLGGRFDSTNVIHPVLSIITNIGHDHMHILGDTLEDIAFEKAGIIKSGVPVITGVQQGGALEVIRTITNEKRSNIYELGNQFKVEHLSADKQGEQFTFSSPFHTYEDLLISMKGQHQVQNAALALMAITYLKVYQAFLIDEEHIRKGLAEAYWIGRFEQLSTHPHVIIDGAHNPEGVHSLVETVRAHYSEKRIIVLFTALGDKQLDEMVGQLETIADEMIFTTFTFDRAISAEALAAYSKRESKHIFENWQEAIDTTIASLQEDDVFLLTGSLYFISEARKYVIQKTRQK</sequence>
<reference evidence="13 14" key="1">
    <citation type="submission" date="2021-10" db="EMBL/GenBank/DDBJ databases">
        <authorList>
            <person name="Criscuolo A."/>
        </authorList>
    </citation>
    <scope>NUCLEOTIDE SEQUENCE [LARGE SCALE GENOMIC DNA]</scope>
    <source>
        <strain evidence="14">CIP 111899</strain>
    </source>
</reference>
<dbReference type="Pfam" id="PF02875">
    <property type="entry name" value="Mur_ligase_C"/>
    <property type="match status" value="1"/>
</dbReference>
<organism evidence="13 14">
    <name type="scientific">Bacillus rhizoplanae</name>
    <dbReference type="NCBI Taxonomy" id="2880966"/>
    <lineage>
        <taxon>Bacteria</taxon>
        <taxon>Bacillati</taxon>
        <taxon>Bacillota</taxon>
        <taxon>Bacilli</taxon>
        <taxon>Bacillales</taxon>
        <taxon>Bacillaceae</taxon>
        <taxon>Bacillus</taxon>
    </lineage>
</organism>
<keyword evidence="14" id="KW-1185">Reference proteome</keyword>
<accession>A0ABM8Y7A1</accession>
<evidence type="ECO:0000256" key="7">
    <source>
        <dbReference type="ARBA" id="ARBA00022842"/>
    </source>
</evidence>
<dbReference type="PIRSF" id="PIRSF001563">
    <property type="entry name" value="Folylpolyglu_synth"/>
    <property type="match status" value="1"/>
</dbReference>
<evidence type="ECO:0000256" key="3">
    <source>
        <dbReference type="ARBA" id="ARBA00022598"/>
    </source>
</evidence>
<dbReference type="InterPro" id="IPR036565">
    <property type="entry name" value="Mur-like_cat_sf"/>
</dbReference>
<name>A0ABM8Y7A1_9BACI</name>
<keyword evidence="3 10" id="KW-0436">Ligase</keyword>
<comment type="catalytic activity">
    <reaction evidence="9">
        <text>(6S)-5,6,7,8-tetrahydrofolyl-(gamma-L-Glu)(n) + L-glutamate + ATP = (6S)-5,6,7,8-tetrahydrofolyl-(gamma-L-Glu)(n+1) + ADP + phosphate + H(+)</text>
        <dbReference type="Rhea" id="RHEA:10580"/>
        <dbReference type="Rhea" id="RHEA-COMP:14738"/>
        <dbReference type="Rhea" id="RHEA-COMP:14740"/>
        <dbReference type="ChEBI" id="CHEBI:15378"/>
        <dbReference type="ChEBI" id="CHEBI:29985"/>
        <dbReference type="ChEBI" id="CHEBI:30616"/>
        <dbReference type="ChEBI" id="CHEBI:43474"/>
        <dbReference type="ChEBI" id="CHEBI:141005"/>
        <dbReference type="ChEBI" id="CHEBI:456216"/>
        <dbReference type="EC" id="6.3.2.17"/>
    </reaction>
</comment>
<dbReference type="EMBL" id="CAKJTI010000002">
    <property type="protein sequence ID" value="CAG9611565.1"/>
    <property type="molecule type" value="Genomic_DNA"/>
</dbReference>
<dbReference type="InterPro" id="IPR001645">
    <property type="entry name" value="Folylpolyglutamate_synth"/>
</dbReference>
<evidence type="ECO:0000259" key="12">
    <source>
        <dbReference type="Pfam" id="PF08245"/>
    </source>
</evidence>
<dbReference type="GO" id="GO:0004326">
    <property type="term" value="F:tetrahydrofolylpolyglutamate synthase activity"/>
    <property type="evidence" value="ECO:0007669"/>
    <property type="project" value="UniProtKB-EC"/>
</dbReference>
<dbReference type="RefSeq" id="WP_230573841.1">
    <property type="nucleotide sequence ID" value="NZ_CAKJTI010000002.1"/>
</dbReference>
<dbReference type="PANTHER" id="PTHR11136:SF0">
    <property type="entry name" value="DIHYDROFOLATE SYNTHETASE-RELATED"/>
    <property type="match status" value="1"/>
</dbReference>
<evidence type="ECO:0000256" key="6">
    <source>
        <dbReference type="ARBA" id="ARBA00022840"/>
    </source>
</evidence>
<evidence type="ECO:0000256" key="2">
    <source>
        <dbReference type="ARBA" id="ARBA00013025"/>
    </source>
</evidence>
<feature type="domain" description="Mur ligase C-terminal" evidence="11">
    <location>
        <begin position="301"/>
        <end position="418"/>
    </location>
</feature>
<dbReference type="PANTHER" id="PTHR11136">
    <property type="entry name" value="FOLYLPOLYGLUTAMATE SYNTHASE-RELATED"/>
    <property type="match status" value="1"/>
</dbReference>
<comment type="similarity">
    <text evidence="1 10">Belongs to the folylpolyglutamate synthase family.</text>
</comment>
<dbReference type="EC" id="6.3.2.17" evidence="2"/>
<dbReference type="InterPro" id="IPR018109">
    <property type="entry name" value="Folylpolyglutamate_synth_CS"/>
</dbReference>
<evidence type="ECO:0000256" key="5">
    <source>
        <dbReference type="ARBA" id="ARBA00022741"/>
    </source>
</evidence>
<comment type="caution">
    <text evidence="13">The sequence shown here is derived from an EMBL/GenBank/DDBJ whole genome shotgun (WGS) entry which is preliminary data.</text>
</comment>
<evidence type="ECO:0000256" key="10">
    <source>
        <dbReference type="PIRNR" id="PIRNR001563"/>
    </source>
</evidence>
<dbReference type="InterPro" id="IPR013221">
    <property type="entry name" value="Mur_ligase_cen"/>
</dbReference>
<dbReference type="PROSITE" id="PS01012">
    <property type="entry name" value="FOLYLPOLYGLU_SYNT_2"/>
    <property type="match status" value="1"/>
</dbReference>
<keyword evidence="4" id="KW-0479">Metal-binding</keyword>
<evidence type="ECO:0000313" key="13">
    <source>
        <dbReference type="EMBL" id="CAG9611565.1"/>
    </source>
</evidence>
<dbReference type="InterPro" id="IPR036615">
    <property type="entry name" value="Mur_ligase_C_dom_sf"/>
</dbReference>
<dbReference type="NCBIfam" id="TIGR01499">
    <property type="entry name" value="folC"/>
    <property type="match status" value="1"/>
</dbReference>
<keyword evidence="6 10" id="KW-0067">ATP-binding</keyword>
<evidence type="ECO:0000313" key="14">
    <source>
        <dbReference type="Proteomes" id="UP000789423"/>
    </source>
</evidence>
<dbReference type="Pfam" id="PF08245">
    <property type="entry name" value="Mur_ligase_M"/>
    <property type="match status" value="1"/>
</dbReference>